<keyword evidence="11" id="KW-1133">Transmembrane helix</keyword>
<keyword evidence="7" id="KW-0805">Transcription regulation</keyword>
<dbReference type="CDD" id="cd17535">
    <property type="entry name" value="REC_NarL-like"/>
    <property type="match status" value="1"/>
</dbReference>
<dbReference type="PANTHER" id="PTHR43214">
    <property type="entry name" value="TWO-COMPONENT RESPONSE REGULATOR"/>
    <property type="match status" value="1"/>
</dbReference>
<dbReference type="SMART" id="SM00421">
    <property type="entry name" value="HTH_LUXR"/>
    <property type="match status" value="1"/>
</dbReference>
<keyword evidence="16" id="KW-1185">Reference proteome</keyword>
<dbReference type="KEGG" id="pson:JI735_12405"/>
<dbReference type="SUPFAM" id="SSF55874">
    <property type="entry name" value="ATPase domain of HSP90 chaperone/DNA topoisomerase II/histidine kinase"/>
    <property type="match status" value="1"/>
</dbReference>
<keyword evidence="4 15" id="KW-0418">Kinase</keyword>
<dbReference type="PANTHER" id="PTHR43214:SF24">
    <property type="entry name" value="TRANSCRIPTIONAL REGULATORY PROTEIN NARL-RELATED"/>
    <property type="match status" value="1"/>
</dbReference>
<dbReference type="Pfam" id="PF00196">
    <property type="entry name" value="GerE"/>
    <property type="match status" value="1"/>
</dbReference>
<feature type="domain" description="Histidine kinase" evidence="13">
    <location>
        <begin position="195"/>
        <end position="376"/>
    </location>
</feature>
<dbReference type="InterPro" id="IPR005467">
    <property type="entry name" value="His_kinase_dom"/>
</dbReference>
<dbReference type="Gene3D" id="3.40.50.2300">
    <property type="match status" value="1"/>
</dbReference>
<evidence type="ECO:0000256" key="6">
    <source>
        <dbReference type="ARBA" id="ARBA00023012"/>
    </source>
</evidence>
<evidence type="ECO:0000256" key="11">
    <source>
        <dbReference type="SAM" id="Phobius"/>
    </source>
</evidence>
<evidence type="ECO:0000259" key="14">
    <source>
        <dbReference type="PROSITE" id="PS50110"/>
    </source>
</evidence>
<dbReference type="InterPro" id="IPR058245">
    <property type="entry name" value="NreC/VraR/RcsB-like_REC"/>
</dbReference>
<evidence type="ECO:0000256" key="9">
    <source>
        <dbReference type="ARBA" id="ARBA00023163"/>
    </source>
</evidence>
<dbReference type="InterPro" id="IPR001789">
    <property type="entry name" value="Sig_transdc_resp-reg_receiver"/>
</dbReference>
<evidence type="ECO:0000259" key="12">
    <source>
        <dbReference type="PROSITE" id="PS50043"/>
    </source>
</evidence>
<proteinExistence type="predicted"/>
<dbReference type="InterPro" id="IPR011712">
    <property type="entry name" value="Sig_transdc_His_kin_sub3_dim/P"/>
</dbReference>
<dbReference type="EMBL" id="CP068595">
    <property type="protein sequence ID" value="QQZ63210.1"/>
    <property type="molecule type" value="Genomic_DNA"/>
</dbReference>
<dbReference type="SMART" id="SM00448">
    <property type="entry name" value="REC"/>
    <property type="match status" value="1"/>
</dbReference>
<feature type="domain" description="Response regulatory" evidence="14">
    <location>
        <begin position="384"/>
        <end position="500"/>
    </location>
</feature>
<dbReference type="PROSITE" id="PS50043">
    <property type="entry name" value="HTH_LUXR_2"/>
    <property type="match status" value="1"/>
</dbReference>
<dbReference type="Pfam" id="PF02518">
    <property type="entry name" value="HATPase_c"/>
    <property type="match status" value="1"/>
</dbReference>
<dbReference type="PROSITE" id="PS50110">
    <property type="entry name" value="RESPONSE_REGULATORY"/>
    <property type="match status" value="1"/>
</dbReference>
<feature type="domain" description="HTH luxR-type" evidence="12">
    <location>
        <begin position="531"/>
        <end position="596"/>
    </location>
</feature>
<dbReference type="InterPro" id="IPR039420">
    <property type="entry name" value="WalR-like"/>
</dbReference>
<dbReference type="GO" id="GO:0046983">
    <property type="term" value="F:protein dimerization activity"/>
    <property type="evidence" value="ECO:0007669"/>
    <property type="project" value="InterPro"/>
</dbReference>
<keyword evidence="11" id="KW-0472">Membrane</keyword>
<dbReference type="InterPro" id="IPR000792">
    <property type="entry name" value="Tscrpt_reg_LuxR_C"/>
</dbReference>
<evidence type="ECO:0000256" key="8">
    <source>
        <dbReference type="ARBA" id="ARBA00023125"/>
    </source>
</evidence>
<feature type="modified residue" description="4-aspartylphosphate" evidence="10">
    <location>
        <position position="435"/>
    </location>
</feature>
<keyword evidence="9" id="KW-0804">Transcription</keyword>
<feature type="transmembrane region" description="Helical" evidence="11">
    <location>
        <begin position="12"/>
        <end position="33"/>
    </location>
</feature>
<dbReference type="Pfam" id="PF07730">
    <property type="entry name" value="HisKA_3"/>
    <property type="match status" value="1"/>
</dbReference>
<keyword evidence="5" id="KW-0067">ATP-binding</keyword>
<keyword evidence="11" id="KW-0812">Transmembrane</keyword>
<dbReference type="AlphaFoldDB" id="A0A974PG10"/>
<gene>
    <name evidence="15" type="ORF">JI735_12405</name>
</gene>
<dbReference type="GO" id="GO:0000155">
    <property type="term" value="F:phosphorelay sensor kinase activity"/>
    <property type="evidence" value="ECO:0007669"/>
    <property type="project" value="InterPro"/>
</dbReference>
<evidence type="ECO:0000256" key="4">
    <source>
        <dbReference type="ARBA" id="ARBA00022777"/>
    </source>
</evidence>
<sequence length="605" mass="69384">MFETVKQWFWYDWIMFIFRLILSISLMFTTVQLHTQISLPLWALIFWQIFAFSVPWLCLQLNYKYYLLTEMIFSGGLCLYLTSLFPEAYLAFITYAFLIAVNSARQSYRWTGPVTILLLPVLINVLSHQSNYLVMMLQIGLAYAIGFAFHLLVVNHRQSEIIREQNTVLKQYFPQIERITLAEERDRLSKDLHDTIGHSYTSIIMGLETLRPELSTEDVKQKVSSLLNLARKSLQEVRGYLHQIDSQQETLPMLQSLQQLVEDFQSQAKVNVHFRTFGEEYPLSKLAKMAFYRCLQESLTNAVRHGESTEITATLKFEQRQARLEIQDNGKGMEKWQDGFGLNAMKERAMNLQGQVSVYSEPGEGTLVTCTLPRQAELPDEVIRLLIVDDQPFIRESLRTILEGHKDLKVAGLSEDGLQAIEKCEQNQPQVVLMDLDMPNMDGIAASKIIKQKWPHIRILVLTTFQDTEQALEVLRSGADGYLLKSIEPRELAETIRHVYRGGTLIDQEMSHKLFEKLEADKHGTGVLKPKTIENFDLTSREIEILQLVCKGLRYKTIASKLYLSDGTVRNYASAVYMKLGVRNREEAVQKAMEAGFLEAGPGTS</sequence>
<evidence type="ECO:0000256" key="7">
    <source>
        <dbReference type="ARBA" id="ARBA00023015"/>
    </source>
</evidence>
<dbReference type="SUPFAM" id="SSF46894">
    <property type="entry name" value="C-terminal effector domain of the bipartite response regulators"/>
    <property type="match status" value="1"/>
</dbReference>
<feature type="transmembrane region" description="Helical" evidence="11">
    <location>
        <begin position="39"/>
        <end position="59"/>
    </location>
</feature>
<dbReference type="GO" id="GO:0003677">
    <property type="term" value="F:DNA binding"/>
    <property type="evidence" value="ECO:0007669"/>
    <property type="project" value="UniProtKB-KW"/>
</dbReference>
<keyword evidence="6" id="KW-0902">Two-component regulatory system</keyword>
<evidence type="ECO:0000256" key="2">
    <source>
        <dbReference type="ARBA" id="ARBA00022679"/>
    </source>
</evidence>
<evidence type="ECO:0000256" key="5">
    <source>
        <dbReference type="ARBA" id="ARBA00022840"/>
    </source>
</evidence>
<dbReference type="Gene3D" id="1.20.5.1930">
    <property type="match status" value="1"/>
</dbReference>
<keyword evidence="1 10" id="KW-0597">Phosphoprotein</keyword>
<dbReference type="Pfam" id="PF00072">
    <property type="entry name" value="Response_reg"/>
    <property type="match status" value="1"/>
</dbReference>
<keyword evidence="2" id="KW-0808">Transferase</keyword>
<evidence type="ECO:0000313" key="15">
    <source>
        <dbReference type="EMBL" id="QQZ63210.1"/>
    </source>
</evidence>
<organism evidence="15 16">
    <name type="scientific">Paenibacillus sonchi</name>
    <dbReference type="NCBI Taxonomy" id="373687"/>
    <lineage>
        <taxon>Bacteria</taxon>
        <taxon>Bacillati</taxon>
        <taxon>Bacillota</taxon>
        <taxon>Bacilli</taxon>
        <taxon>Bacillales</taxon>
        <taxon>Paenibacillaceae</taxon>
        <taxon>Paenibacillus</taxon>
        <taxon>Paenibacillus sonchi group</taxon>
    </lineage>
</organism>
<feature type="transmembrane region" description="Helical" evidence="11">
    <location>
        <begin position="133"/>
        <end position="153"/>
    </location>
</feature>
<dbReference type="InterPro" id="IPR003594">
    <property type="entry name" value="HATPase_dom"/>
</dbReference>
<accession>A0A974PG10</accession>
<dbReference type="PROSITE" id="PS00622">
    <property type="entry name" value="HTH_LUXR_1"/>
    <property type="match status" value="1"/>
</dbReference>
<dbReference type="Proteomes" id="UP000595841">
    <property type="component" value="Chromosome"/>
</dbReference>
<dbReference type="InterPro" id="IPR036890">
    <property type="entry name" value="HATPase_C_sf"/>
</dbReference>
<evidence type="ECO:0000256" key="10">
    <source>
        <dbReference type="PROSITE-ProRule" id="PRU00169"/>
    </source>
</evidence>
<dbReference type="PROSITE" id="PS50109">
    <property type="entry name" value="HIS_KIN"/>
    <property type="match status" value="1"/>
</dbReference>
<feature type="transmembrane region" description="Helical" evidence="11">
    <location>
        <begin position="71"/>
        <end position="101"/>
    </location>
</feature>
<feature type="transmembrane region" description="Helical" evidence="11">
    <location>
        <begin position="107"/>
        <end position="126"/>
    </location>
</feature>
<evidence type="ECO:0000256" key="1">
    <source>
        <dbReference type="ARBA" id="ARBA00022553"/>
    </source>
</evidence>
<dbReference type="InterPro" id="IPR016032">
    <property type="entry name" value="Sig_transdc_resp-reg_C-effctor"/>
</dbReference>
<evidence type="ECO:0000256" key="3">
    <source>
        <dbReference type="ARBA" id="ARBA00022741"/>
    </source>
</evidence>
<reference evidence="15 16" key="1">
    <citation type="submission" date="2021-01" db="EMBL/GenBank/DDBJ databases">
        <title>Whole genome sequence of Paenibacillus sonchi LMG 24727 for comparative genomics.</title>
        <authorList>
            <person name="Lee G."/>
            <person name="Kim M.-J."/>
            <person name="Lim K."/>
            <person name="Shin J.-H."/>
        </authorList>
    </citation>
    <scope>NUCLEOTIDE SEQUENCE [LARGE SCALE GENOMIC DNA]</scope>
    <source>
        <strain evidence="15 16">LMG 24727</strain>
    </source>
</reference>
<dbReference type="GO" id="GO:0016020">
    <property type="term" value="C:membrane"/>
    <property type="evidence" value="ECO:0007669"/>
    <property type="project" value="InterPro"/>
</dbReference>
<dbReference type="GO" id="GO:0006355">
    <property type="term" value="P:regulation of DNA-templated transcription"/>
    <property type="evidence" value="ECO:0007669"/>
    <property type="project" value="InterPro"/>
</dbReference>
<dbReference type="GO" id="GO:0005524">
    <property type="term" value="F:ATP binding"/>
    <property type="evidence" value="ECO:0007669"/>
    <property type="project" value="UniProtKB-KW"/>
</dbReference>
<evidence type="ECO:0000313" key="16">
    <source>
        <dbReference type="Proteomes" id="UP000595841"/>
    </source>
</evidence>
<dbReference type="SMART" id="SM00387">
    <property type="entry name" value="HATPase_c"/>
    <property type="match status" value="1"/>
</dbReference>
<name>A0A974PG10_9BACL</name>
<dbReference type="CDD" id="cd16917">
    <property type="entry name" value="HATPase_UhpB-NarQ-NarX-like"/>
    <property type="match status" value="1"/>
</dbReference>
<dbReference type="SUPFAM" id="SSF52172">
    <property type="entry name" value="CheY-like"/>
    <property type="match status" value="1"/>
</dbReference>
<dbReference type="PRINTS" id="PR00038">
    <property type="entry name" value="HTHLUXR"/>
</dbReference>
<keyword evidence="8" id="KW-0238">DNA-binding</keyword>
<dbReference type="CDD" id="cd06170">
    <property type="entry name" value="LuxR_C_like"/>
    <property type="match status" value="1"/>
</dbReference>
<protein>
    <submittedName>
        <fullName evidence="15">Hybrid sensor histidine kinase/response regulator transcription factor</fullName>
    </submittedName>
</protein>
<keyword evidence="3" id="KW-0547">Nucleotide-binding</keyword>
<dbReference type="InterPro" id="IPR011006">
    <property type="entry name" value="CheY-like_superfamily"/>
</dbReference>
<dbReference type="Gene3D" id="3.30.565.10">
    <property type="entry name" value="Histidine kinase-like ATPase, C-terminal domain"/>
    <property type="match status" value="1"/>
</dbReference>
<evidence type="ECO:0000259" key="13">
    <source>
        <dbReference type="PROSITE" id="PS50109"/>
    </source>
</evidence>